<feature type="transmembrane region" description="Helical" evidence="1">
    <location>
        <begin position="105"/>
        <end position="131"/>
    </location>
</feature>
<feature type="transmembrane region" description="Helical" evidence="1">
    <location>
        <begin position="60"/>
        <end position="84"/>
    </location>
</feature>
<keyword evidence="1" id="KW-0812">Transmembrane</keyword>
<feature type="transmembrane region" description="Helical" evidence="1">
    <location>
        <begin position="6"/>
        <end position="25"/>
    </location>
</feature>
<comment type="caution">
    <text evidence="2">The sequence shown here is derived from an EMBL/GenBank/DDBJ whole genome shotgun (WGS) entry which is preliminary data.</text>
</comment>
<dbReference type="RefSeq" id="WP_379708123.1">
    <property type="nucleotide sequence ID" value="NZ_JBHSCZ010000001.1"/>
</dbReference>
<reference evidence="3" key="1">
    <citation type="journal article" date="2019" name="Int. J. Syst. Evol. Microbiol.">
        <title>The Global Catalogue of Microorganisms (GCM) 10K type strain sequencing project: providing services to taxonomists for standard genome sequencing and annotation.</title>
        <authorList>
            <consortium name="The Broad Institute Genomics Platform"/>
            <consortium name="The Broad Institute Genome Sequencing Center for Infectious Disease"/>
            <person name="Wu L."/>
            <person name="Ma J."/>
        </authorList>
    </citation>
    <scope>NUCLEOTIDE SEQUENCE [LARGE SCALE GENOMIC DNA]</scope>
    <source>
        <strain evidence="3">CECT 8289</strain>
    </source>
</reference>
<evidence type="ECO:0000256" key="1">
    <source>
        <dbReference type="SAM" id="Phobius"/>
    </source>
</evidence>
<accession>A0ABV8QT68</accession>
<keyword evidence="3" id="KW-1185">Reference proteome</keyword>
<evidence type="ECO:0000313" key="3">
    <source>
        <dbReference type="Proteomes" id="UP001595907"/>
    </source>
</evidence>
<proteinExistence type="predicted"/>
<gene>
    <name evidence="2" type="ORF">ACFOWM_06775</name>
</gene>
<sequence length="263" mass="30083">MQPLVYYPLIALALVCAIMLCAWVWGTVIKNYSVVDAFWAANFAVVAVIIYANINTSSHRTLLVSLLAFIWSLRLTLHLGNRIFSHINEEEGRYKQLRKEWANHLHVKFFIFFQMQAISNVLLAFPFFIIALNPSPNLSFIEYVGAAIWAISIVGEAIADVQLHQFKKNSLNKGKVCDVGLWFYSRHPNYFFQLMIWMGVSIFAITAPFGIWSLISPLSIGYLLFKVTGIPMTEAQAIKTRGQAYIDYQQTTSVFIPWFKKKI</sequence>
<feature type="transmembrane region" description="Helical" evidence="1">
    <location>
        <begin position="143"/>
        <end position="163"/>
    </location>
</feature>
<dbReference type="EMBL" id="JBHSCZ010000001">
    <property type="protein sequence ID" value="MFC4262573.1"/>
    <property type="molecule type" value="Genomic_DNA"/>
</dbReference>
<keyword evidence="1" id="KW-0472">Membrane</keyword>
<dbReference type="Gene3D" id="1.20.120.1630">
    <property type="match status" value="1"/>
</dbReference>
<dbReference type="PANTHER" id="PTHR32251">
    <property type="entry name" value="3-OXO-5-ALPHA-STEROID 4-DEHYDROGENASE"/>
    <property type="match status" value="1"/>
</dbReference>
<protein>
    <submittedName>
        <fullName evidence="2">DUF1295 domain-containing protein</fullName>
    </submittedName>
</protein>
<dbReference type="PROSITE" id="PS50244">
    <property type="entry name" value="S5A_REDUCTASE"/>
    <property type="match status" value="1"/>
</dbReference>
<dbReference type="Pfam" id="PF06966">
    <property type="entry name" value="DUF1295"/>
    <property type="match status" value="1"/>
</dbReference>
<dbReference type="PANTHER" id="PTHR32251:SF17">
    <property type="entry name" value="STEROID 5-ALPHA REDUCTASE C-TERMINAL DOMAIN-CONTAINING PROTEIN"/>
    <property type="match status" value="1"/>
</dbReference>
<feature type="transmembrane region" description="Helical" evidence="1">
    <location>
        <begin position="37"/>
        <end position="54"/>
    </location>
</feature>
<keyword evidence="1" id="KW-1133">Transmembrane helix</keyword>
<feature type="transmembrane region" description="Helical" evidence="1">
    <location>
        <begin position="194"/>
        <end position="215"/>
    </location>
</feature>
<dbReference type="InterPro" id="IPR010721">
    <property type="entry name" value="UstE-like"/>
</dbReference>
<evidence type="ECO:0000313" key="2">
    <source>
        <dbReference type="EMBL" id="MFC4262573.1"/>
    </source>
</evidence>
<organism evidence="2 3">
    <name type="scientific">Ferruginibacter yonginensis</name>
    <dbReference type="NCBI Taxonomy" id="1310416"/>
    <lineage>
        <taxon>Bacteria</taxon>
        <taxon>Pseudomonadati</taxon>
        <taxon>Bacteroidota</taxon>
        <taxon>Chitinophagia</taxon>
        <taxon>Chitinophagales</taxon>
        <taxon>Chitinophagaceae</taxon>
        <taxon>Ferruginibacter</taxon>
    </lineage>
</organism>
<dbReference type="Proteomes" id="UP001595907">
    <property type="component" value="Unassembled WGS sequence"/>
</dbReference>
<name>A0ABV8QT68_9BACT</name>